<evidence type="ECO:0000256" key="1">
    <source>
        <dbReference type="SAM" id="MobiDB-lite"/>
    </source>
</evidence>
<keyword evidence="4" id="KW-1185">Reference proteome</keyword>
<evidence type="ECO:0000313" key="4">
    <source>
        <dbReference type="Proteomes" id="UP000561181"/>
    </source>
</evidence>
<dbReference type="EMBL" id="JABCRE010000002">
    <property type="protein sequence ID" value="NMW31816.1"/>
    <property type="molecule type" value="Genomic_DNA"/>
</dbReference>
<feature type="transmembrane region" description="Helical" evidence="2">
    <location>
        <begin position="45"/>
        <end position="68"/>
    </location>
</feature>
<feature type="compositionally biased region" description="Basic and acidic residues" evidence="1">
    <location>
        <begin position="265"/>
        <end position="274"/>
    </location>
</feature>
<keyword evidence="2" id="KW-0812">Transmembrane</keyword>
<reference evidence="3 4" key="1">
    <citation type="submission" date="2020-04" db="EMBL/GenBank/DDBJ databases">
        <authorList>
            <person name="Liu A."/>
        </authorList>
    </citation>
    <scope>NUCLEOTIDE SEQUENCE [LARGE SCALE GENOMIC DNA]</scope>
    <source>
        <strain evidence="3 4">RZ02</strain>
    </source>
</reference>
<feature type="compositionally biased region" description="Acidic residues" evidence="1">
    <location>
        <begin position="275"/>
        <end position="288"/>
    </location>
</feature>
<feature type="region of interest" description="Disordered" evidence="1">
    <location>
        <begin position="265"/>
        <end position="302"/>
    </location>
</feature>
<evidence type="ECO:0000256" key="2">
    <source>
        <dbReference type="SAM" id="Phobius"/>
    </source>
</evidence>
<dbReference type="InterPro" id="IPR010865">
    <property type="entry name" value="DUF1499"/>
</dbReference>
<keyword evidence="2" id="KW-0472">Membrane</keyword>
<sequence length="302" mass="31726">MNILRKTPRLALALAIIFVIWLAIAMFGAKFGLIDKLFAFGTMTIGWGLIAAGIIGVLALIGIVVSLVMKPRSGFLSALLALIVPLAFFGGLAGLQSTAAKFPFIYDITTNTDDAPAYSADLLKARADAGANPMIDFAAPLGQQDMWKGNAELADVTAATLIAEGYPDLETLYVQHSPEDVLAAVKGAMEMRGFSGVVADEDAGTVEGTATVFWYGFQDDIVARIRAVEGGVNVDFRSTSRVGTSDLGVNAERIADLSKAVEDRLAEDYPRDAAVEEPADDDADEADAAEAGSDSDPGAVSE</sequence>
<evidence type="ECO:0000313" key="3">
    <source>
        <dbReference type="EMBL" id="NMW31816.1"/>
    </source>
</evidence>
<gene>
    <name evidence="3" type="ORF">HKD42_07070</name>
</gene>
<accession>A0A848QQL4</accession>
<feature type="transmembrane region" description="Helical" evidence="2">
    <location>
        <begin position="75"/>
        <end position="95"/>
    </location>
</feature>
<protein>
    <submittedName>
        <fullName evidence="3">DUF1499 domain-containing protein</fullName>
    </submittedName>
</protein>
<dbReference type="RefSeq" id="WP_170011668.1">
    <property type="nucleotide sequence ID" value="NZ_JABCRE010000002.1"/>
</dbReference>
<organism evidence="3 4">
    <name type="scientific">Pontixanthobacter rizhaonensis</name>
    <dbReference type="NCBI Taxonomy" id="2730337"/>
    <lineage>
        <taxon>Bacteria</taxon>
        <taxon>Pseudomonadati</taxon>
        <taxon>Pseudomonadota</taxon>
        <taxon>Alphaproteobacteria</taxon>
        <taxon>Sphingomonadales</taxon>
        <taxon>Erythrobacteraceae</taxon>
        <taxon>Pontixanthobacter</taxon>
    </lineage>
</organism>
<dbReference type="AlphaFoldDB" id="A0A848QQL4"/>
<dbReference type="Proteomes" id="UP000561181">
    <property type="component" value="Unassembled WGS sequence"/>
</dbReference>
<keyword evidence="2" id="KW-1133">Transmembrane helix</keyword>
<name>A0A848QQL4_9SPHN</name>
<proteinExistence type="predicted"/>
<dbReference type="Pfam" id="PF07386">
    <property type="entry name" value="DUF1499"/>
    <property type="match status" value="1"/>
</dbReference>
<comment type="caution">
    <text evidence="3">The sequence shown here is derived from an EMBL/GenBank/DDBJ whole genome shotgun (WGS) entry which is preliminary data.</text>
</comment>
<feature type="compositionally biased region" description="Low complexity" evidence="1">
    <location>
        <begin position="289"/>
        <end position="302"/>
    </location>
</feature>
<feature type="transmembrane region" description="Helical" evidence="2">
    <location>
        <begin position="12"/>
        <end position="33"/>
    </location>
</feature>